<dbReference type="OrthoDB" id="193478at2759"/>
<name>A0A0C3M276_9AGAM</name>
<dbReference type="STRING" id="1051891.A0A0C3M276"/>
<sequence length="131" mass="14243">MATSPPPTRFPVAKSPIPGSPVLSSRSDLRPSMYNPYDSYNKEAPPPTVEANEAGGLGLQTDAAESTHSSRSRQPNTFVTMYWGISSILGFKEKYSLLLFFIFGGALIGFCLARTLMFNPENVQHSTVPGE</sequence>
<evidence type="ECO:0000313" key="3">
    <source>
        <dbReference type="EMBL" id="KIO27797.1"/>
    </source>
</evidence>
<evidence type="ECO:0000313" key="4">
    <source>
        <dbReference type="Proteomes" id="UP000054248"/>
    </source>
</evidence>
<reference evidence="4" key="2">
    <citation type="submission" date="2015-01" db="EMBL/GenBank/DDBJ databases">
        <title>Evolutionary Origins and Diversification of the Mycorrhizal Mutualists.</title>
        <authorList>
            <consortium name="DOE Joint Genome Institute"/>
            <consortium name="Mycorrhizal Genomics Consortium"/>
            <person name="Kohler A."/>
            <person name="Kuo A."/>
            <person name="Nagy L.G."/>
            <person name="Floudas D."/>
            <person name="Copeland A."/>
            <person name="Barry K.W."/>
            <person name="Cichocki N."/>
            <person name="Veneault-Fourrey C."/>
            <person name="LaButti K."/>
            <person name="Lindquist E.A."/>
            <person name="Lipzen A."/>
            <person name="Lundell T."/>
            <person name="Morin E."/>
            <person name="Murat C."/>
            <person name="Riley R."/>
            <person name="Ohm R."/>
            <person name="Sun H."/>
            <person name="Tunlid A."/>
            <person name="Henrissat B."/>
            <person name="Grigoriev I.V."/>
            <person name="Hibbett D.S."/>
            <person name="Martin F."/>
        </authorList>
    </citation>
    <scope>NUCLEOTIDE SEQUENCE [LARGE SCALE GENOMIC DNA]</scope>
    <source>
        <strain evidence="4">MUT 4182</strain>
    </source>
</reference>
<dbReference type="Proteomes" id="UP000054248">
    <property type="component" value="Unassembled WGS sequence"/>
</dbReference>
<keyword evidence="2" id="KW-0812">Transmembrane</keyword>
<feature type="region of interest" description="Disordered" evidence="1">
    <location>
        <begin position="1"/>
        <end position="73"/>
    </location>
</feature>
<feature type="transmembrane region" description="Helical" evidence="2">
    <location>
        <begin position="97"/>
        <end position="117"/>
    </location>
</feature>
<dbReference type="HOGENOM" id="CLU_1929146_0_0_1"/>
<evidence type="ECO:0000256" key="1">
    <source>
        <dbReference type="SAM" id="MobiDB-lite"/>
    </source>
</evidence>
<keyword evidence="4" id="KW-1185">Reference proteome</keyword>
<feature type="compositionally biased region" description="Polar residues" evidence="1">
    <location>
        <begin position="63"/>
        <end position="73"/>
    </location>
</feature>
<dbReference type="EMBL" id="KN823003">
    <property type="protein sequence ID" value="KIO27797.1"/>
    <property type="molecule type" value="Genomic_DNA"/>
</dbReference>
<dbReference type="AlphaFoldDB" id="A0A0C3M276"/>
<evidence type="ECO:0000256" key="2">
    <source>
        <dbReference type="SAM" id="Phobius"/>
    </source>
</evidence>
<protein>
    <submittedName>
        <fullName evidence="3">Uncharacterized protein</fullName>
    </submittedName>
</protein>
<keyword evidence="2" id="KW-0472">Membrane</keyword>
<proteinExistence type="predicted"/>
<organism evidence="3 4">
    <name type="scientific">Tulasnella calospora MUT 4182</name>
    <dbReference type="NCBI Taxonomy" id="1051891"/>
    <lineage>
        <taxon>Eukaryota</taxon>
        <taxon>Fungi</taxon>
        <taxon>Dikarya</taxon>
        <taxon>Basidiomycota</taxon>
        <taxon>Agaricomycotina</taxon>
        <taxon>Agaricomycetes</taxon>
        <taxon>Cantharellales</taxon>
        <taxon>Tulasnellaceae</taxon>
        <taxon>Tulasnella</taxon>
    </lineage>
</organism>
<keyword evidence="2" id="KW-1133">Transmembrane helix</keyword>
<reference evidence="3 4" key="1">
    <citation type="submission" date="2014-04" db="EMBL/GenBank/DDBJ databases">
        <authorList>
            <consortium name="DOE Joint Genome Institute"/>
            <person name="Kuo A."/>
            <person name="Girlanda M."/>
            <person name="Perotto S."/>
            <person name="Kohler A."/>
            <person name="Nagy L.G."/>
            <person name="Floudas D."/>
            <person name="Copeland A."/>
            <person name="Barry K.W."/>
            <person name="Cichocki N."/>
            <person name="Veneault-Fourrey C."/>
            <person name="LaButti K."/>
            <person name="Lindquist E.A."/>
            <person name="Lipzen A."/>
            <person name="Lundell T."/>
            <person name="Morin E."/>
            <person name="Murat C."/>
            <person name="Sun H."/>
            <person name="Tunlid A."/>
            <person name="Henrissat B."/>
            <person name="Grigoriev I.V."/>
            <person name="Hibbett D.S."/>
            <person name="Martin F."/>
            <person name="Nordberg H.P."/>
            <person name="Cantor M.N."/>
            <person name="Hua S.X."/>
        </authorList>
    </citation>
    <scope>NUCLEOTIDE SEQUENCE [LARGE SCALE GENOMIC DNA]</scope>
    <source>
        <strain evidence="3 4">MUT 4182</strain>
    </source>
</reference>
<gene>
    <name evidence="3" type="ORF">M407DRAFT_22972</name>
</gene>
<accession>A0A0C3M276</accession>